<dbReference type="AlphaFoldDB" id="A0AAD8C960"/>
<gene>
    <name evidence="3" type="ORF">Bpfe_002013</name>
</gene>
<accession>A0AAD8C960</accession>
<feature type="region of interest" description="Disordered" evidence="1">
    <location>
        <begin position="1"/>
        <end position="26"/>
    </location>
</feature>
<evidence type="ECO:0000256" key="1">
    <source>
        <dbReference type="SAM" id="MobiDB-lite"/>
    </source>
</evidence>
<reference evidence="3" key="1">
    <citation type="journal article" date="2023" name="PLoS Negl. Trop. Dis.">
        <title>A genome sequence for Biomphalaria pfeifferi, the major vector snail for the human-infecting parasite Schistosoma mansoni.</title>
        <authorList>
            <person name="Bu L."/>
            <person name="Lu L."/>
            <person name="Laidemitt M.R."/>
            <person name="Zhang S.M."/>
            <person name="Mutuku M."/>
            <person name="Mkoji G."/>
            <person name="Steinauer M."/>
            <person name="Loker E.S."/>
        </authorList>
    </citation>
    <scope>NUCLEOTIDE SEQUENCE</scope>
    <source>
        <strain evidence="3">KasaAsao</strain>
    </source>
</reference>
<protein>
    <submittedName>
        <fullName evidence="3">Uncharacterized protein</fullName>
    </submittedName>
</protein>
<organism evidence="3 4">
    <name type="scientific">Biomphalaria pfeifferi</name>
    <name type="common">Bloodfluke planorb</name>
    <name type="synonym">Freshwater snail</name>
    <dbReference type="NCBI Taxonomy" id="112525"/>
    <lineage>
        <taxon>Eukaryota</taxon>
        <taxon>Metazoa</taxon>
        <taxon>Spiralia</taxon>
        <taxon>Lophotrochozoa</taxon>
        <taxon>Mollusca</taxon>
        <taxon>Gastropoda</taxon>
        <taxon>Heterobranchia</taxon>
        <taxon>Euthyneura</taxon>
        <taxon>Panpulmonata</taxon>
        <taxon>Hygrophila</taxon>
        <taxon>Lymnaeoidea</taxon>
        <taxon>Planorbidae</taxon>
        <taxon>Biomphalaria</taxon>
    </lineage>
</organism>
<dbReference type="EMBL" id="JASAOG010000005">
    <property type="protein sequence ID" value="KAK0068078.1"/>
    <property type="molecule type" value="Genomic_DNA"/>
</dbReference>
<reference evidence="3" key="2">
    <citation type="submission" date="2023-04" db="EMBL/GenBank/DDBJ databases">
        <authorList>
            <person name="Bu L."/>
            <person name="Lu L."/>
            <person name="Laidemitt M.R."/>
            <person name="Zhang S.M."/>
            <person name="Mutuku M."/>
            <person name="Mkoji G."/>
            <person name="Steinauer M."/>
            <person name="Loker E.S."/>
        </authorList>
    </citation>
    <scope>NUCLEOTIDE SEQUENCE</scope>
    <source>
        <strain evidence="3">KasaAsao</strain>
        <tissue evidence="3">Whole Snail</tissue>
    </source>
</reference>
<keyword evidence="2" id="KW-1133">Transmembrane helix</keyword>
<dbReference type="Proteomes" id="UP001233172">
    <property type="component" value="Unassembled WGS sequence"/>
</dbReference>
<sequence length="87" mass="9844">MIRSRSSPRVADTRPVPRTGGPPSCSNIIVQGHEPREVEVAIFEIHSTCHMSASCCIVSLVFISSAVWCLRTFGWNSMRWRRSEKRV</sequence>
<evidence type="ECO:0000313" key="3">
    <source>
        <dbReference type="EMBL" id="KAK0068078.1"/>
    </source>
</evidence>
<evidence type="ECO:0000256" key="2">
    <source>
        <dbReference type="SAM" id="Phobius"/>
    </source>
</evidence>
<comment type="caution">
    <text evidence="3">The sequence shown here is derived from an EMBL/GenBank/DDBJ whole genome shotgun (WGS) entry which is preliminary data.</text>
</comment>
<feature type="transmembrane region" description="Helical" evidence="2">
    <location>
        <begin position="51"/>
        <end position="73"/>
    </location>
</feature>
<evidence type="ECO:0000313" key="4">
    <source>
        <dbReference type="Proteomes" id="UP001233172"/>
    </source>
</evidence>
<name>A0AAD8C960_BIOPF</name>
<keyword evidence="2" id="KW-0812">Transmembrane</keyword>
<keyword evidence="4" id="KW-1185">Reference proteome</keyword>
<proteinExistence type="predicted"/>
<keyword evidence="2" id="KW-0472">Membrane</keyword>